<comment type="subcellular location">
    <subcellularLocation>
        <location evidence="1">Cell membrane</location>
        <topology evidence="1">Multi-pass membrane protein</topology>
    </subcellularLocation>
</comment>
<protein>
    <recommendedName>
        <fullName evidence="7">Prepilin type IV endopeptidase peptidase domain-containing protein</fullName>
    </recommendedName>
</protein>
<dbReference type="STRING" id="1776334.APZ16_02030"/>
<dbReference type="InterPro" id="IPR000045">
    <property type="entry name" value="Prepilin_IV_endopep_pep"/>
</dbReference>
<name>A0A147K141_HADYE</name>
<feature type="transmembrane region" description="Helical" evidence="6">
    <location>
        <begin position="223"/>
        <end position="242"/>
    </location>
</feature>
<evidence type="ECO:0000259" key="7">
    <source>
        <dbReference type="Pfam" id="PF01478"/>
    </source>
</evidence>
<evidence type="ECO:0000256" key="4">
    <source>
        <dbReference type="ARBA" id="ARBA00022989"/>
    </source>
</evidence>
<keyword evidence="4 6" id="KW-1133">Transmembrane helix</keyword>
<dbReference type="Pfam" id="PF01478">
    <property type="entry name" value="Peptidase_A24"/>
    <property type="match status" value="1"/>
</dbReference>
<sequence length="252" mass="28604">MLIDVEFIPASVALVGSCIAVYTDMRRRIIPNELNYAMIAFGVGFYLILGLWLRDLFVSFFGVFGAAISFIIGYLLWRTGGWAGGDVKLYTALGSLLYGYQMPTGNPIYPMPLTILFNSIIVVLPVLLIYFVVLRAQGKSAFYDRVRITELKEGMIPAETIFEKKGKICRSSAWFSLKKDWDRVYTNPRRAAGLTRHQIRVLKKLVRDGKIGDNLRIKKGMPFAPSLAAGVFVTVIFGDLYWRFMLWLLEYV</sequence>
<feature type="transmembrane region" description="Helical" evidence="6">
    <location>
        <begin position="115"/>
        <end position="133"/>
    </location>
</feature>
<accession>A0A147K141</accession>
<keyword evidence="5 6" id="KW-0472">Membrane</keyword>
<evidence type="ECO:0000256" key="1">
    <source>
        <dbReference type="ARBA" id="ARBA00004651"/>
    </source>
</evidence>
<feature type="domain" description="Prepilin type IV endopeptidase peptidase" evidence="7">
    <location>
        <begin position="14"/>
        <end position="124"/>
    </location>
</feature>
<dbReference type="GO" id="GO:0004190">
    <property type="term" value="F:aspartic-type endopeptidase activity"/>
    <property type="evidence" value="ECO:0007669"/>
    <property type="project" value="InterPro"/>
</dbReference>
<evidence type="ECO:0000313" key="9">
    <source>
        <dbReference type="Proteomes" id="UP000074294"/>
    </source>
</evidence>
<reference evidence="8 9" key="1">
    <citation type="journal article" date="2016" name="Nat. Microbiol.">
        <title>Genomic inference of the metabolism of cosmopolitan subsurface Archaea, Hadesarchaea.</title>
        <authorList>
            <person name="Baker B.J."/>
            <person name="Saw J.H."/>
            <person name="Lind A.E."/>
            <person name="Lazar C.S."/>
            <person name="Hinrichs K.-U."/>
            <person name="Teske A.P."/>
            <person name="Ettema T.J."/>
        </authorList>
    </citation>
    <scope>NUCLEOTIDE SEQUENCE [LARGE SCALE GENOMIC DNA]</scope>
</reference>
<feature type="transmembrane region" description="Helical" evidence="6">
    <location>
        <begin position="34"/>
        <end position="53"/>
    </location>
</feature>
<dbReference type="AlphaFoldDB" id="A0A147K141"/>
<dbReference type="Gene3D" id="1.20.120.1220">
    <property type="match status" value="1"/>
</dbReference>
<evidence type="ECO:0000256" key="6">
    <source>
        <dbReference type="SAM" id="Phobius"/>
    </source>
</evidence>
<keyword evidence="2" id="KW-1003">Cell membrane</keyword>
<dbReference type="PANTHER" id="PTHR36506:SF1">
    <property type="entry name" value="PREFLAGELLIN PEPTIDASE"/>
    <property type="match status" value="1"/>
</dbReference>
<dbReference type="EMBL" id="LQMQ01000003">
    <property type="protein sequence ID" value="KUO42584.1"/>
    <property type="molecule type" value="Genomic_DNA"/>
</dbReference>
<dbReference type="GO" id="GO:0005886">
    <property type="term" value="C:plasma membrane"/>
    <property type="evidence" value="ECO:0007669"/>
    <property type="project" value="UniProtKB-SubCell"/>
</dbReference>
<organism evidence="8 9">
    <name type="scientific">Hadarchaeum yellowstonense</name>
    <dbReference type="NCBI Taxonomy" id="1776334"/>
    <lineage>
        <taxon>Archaea</taxon>
        <taxon>Methanobacteriati</taxon>
        <taxon>Candidatus Hadarchaeota</taxon>
        <taxon>Candidatus Hadarchaeia</taxon>
        <taxon>Candidatus Hadarchaeales</taxon>
        <taxon>Candidatus Hadarchaeaceae</taxon>
        <taxon>Candidatus Hadarchaeum</taxon>
    </lineage>
</organism>
<evidence type="ECO:0000256" key="3">
    <source>
        <dbReference type="ARBA" id="ARBA00022692"/>
    </source>
</evidence>
<proteinExistence type="predicted"/>
<feature type="transmembrane region" description="Helical" evidence="6">
    <location>
        <begin position="6"/>
        <end position="22"/>
    </location>
</feature>
<evidence type="ECO:0000256" key="5">
    <source>
        <dbReference type="ARBA" id="ARBA00023136"/>
    </source>
</evidence>
<evidence type="ECO:0000256" key="2">
    <source>
        <dbReference type="ARBA" id="ARBA00022475"/>
    </source>
</evidence>
<dbReference type="InterPro" id="IPR052218">
    <property type="entry name" value="Preflagellin_Peptidase"/>
</dbReference>
<dbReference type="Proteomes" id="UP000074294">
    <property type="component" value="Unassembled WGS sequence"/>
</dbReference>
<feature type="transmembrane region" description="Helical" evidence="6">
    <location>
        <begin position="59"/>
        <end position="77"/>
    </location>
</feature>
<keyword evidence="3 6" id="KW-0812">Transmembrane</keyword>
<dbReference type="PANTHER" id="PTHR36506">
    <property type="entry name" value="PREFLAGELLIN PEPTIDASE"/>
    <property type="match status" value="1"/>
</dbReference>
<evidence type="ECO:0000313" key="8">
    <source>
        <dbReference type="EMBL" id="KUO42584.1"/>
    </source>
</evidence>
<gene>
    <name evidence="8" type="ORF">APZ16_02030</name>
</gene>
<comment type="caution">
    <text evidence="8">The sequence shown here is derived from an EMBL/GenBank/DDBJ whole genome shotgun (WGS) entry which is preliminary data.</text>
</comment>